<evidence type="ECO:0000256" key="8">
    <source>
        <dbReference type="ARBA" id="ARBA00023136"/>
    </source>
</evidence>
<keyword evidence="7 9" id="KW-1133">Transmembrane helix</keyword>
<dbReference type="PANTHER" id="PTHR33695">
    <property type="entry name" value="LIPOPROTEIN SIGNAL PEPTIDASE"/>
    <property type="match status" value="1"/>
</dbReference>
<evidence type="ECO:0000256" key="10">
    <source>
        <dbReference type="RuleBase" id="RU000594"/>
    </source>
</evidence>
<comment type="subcellular location">
    <subcellularLocation>
        <location evidence="9">Cell membrane</location>
        <topology evidence="9">Multi-pass membrane protein</topology>
    </subcellularLocation>
</comment>
<evidence type="ECO:0000256" key="6">
    <source>
        <dbReference type="ARBA" id="ARBA00022801"/>
    </source>
</evidence>
<keyword evidence="4 9" id="KW-0812">Transmembrane</keyword>
<name>A0A840UXZ1_9FIRM</name>
<protein>
    <recommendedName>
        <fullName evidence="9">Lipoprotein signal peptidase</fullName>
        <ecNumber evidence="9">3.4.23.36</ecNumber>
    </recommendedName>
    <alternativeName>
        <fullName evidence="9">Prolipoprotein signal peptidase</fullName>
    </alternativeName>
    <alternativeName>
        <fullName evidence="9">Signal peptidase II</fullName>
        <shortName evidence="9">SPase II</shortName>
    </alternativeName>
</protein>
<feature type="active site" evidence="9">
    <location>
        <position position="124"/>
    </location>
</feature>
<dbReference type="AlphaFoldDB" id="A0A840UXZ1"/>
<dbReference type="GO" id="GO:0006508">
    <property type="term" value="P:proteolysis"/>
    <property type="evidence" value="ECO:0007669"/>
    <property type="project" value="UniProtKB-KW"/>
</dbReference>
<comment type="catalytic activity">
    <reaction evidence="9 10">
        <text>Release of signal peptides from bacterial membrane prolipoproteins. Hydrolyzes -Xaa-Yaa-Zaa-|-(S,diacylglyceryl)Cys-, in which Xaa is hydrophobic (preferably Leu), and Yaa (Ala or Ser) and Zaa (Gly or Ala) have small, neutral side chains.</text>
        <dbReference type="EC" id="3.4.23.36"/>
    </reaction>
</comment>
<keyword evidence="13" id="KW-1185">Reference proteome</keyword>
<reference evidence="12 13" key="1">
    <citation type="submission" date="2020-08" db="EMBL/GenBank/DDBJ databases">
        <title>Genomic Encyclopedia of Type Strains, Phase IV (KMG-IV): sequencing the most valuable type-strain genomes for metagenomic binning, comparative biology and taxonomic classification.</title>
        <authorList>
            <person name="Goeker M."/>
        </authorList>
    </citation>
    <scope>NUCLEOTIDE SEQUENCE [LARGE SCALE GENOMIC DNA]</scope>
    <source>
        <strain evidence="12 13">DSM 24661</strain>
    </source>
</reference>
<dbReference type="InterPro" id="IPR001872">
    <property type="entry name" value="Peptidase_A8"/>
</dbReference>
<evidence type="ECO:0000256" key="9">
    <source>
        <dbReference type="HAMAP-Rule" id="MF_00161"/>
    </source>
</evidence>
<comment type="similarity">
    <text evidence="1 9 11">Belongs to the peptidase A8 family.</text>
</comment>
<dbReference type="UniPathway" id="UPA00665"/>
<dbReference type="PANTHER" id="PTHR33695:SF1">
    <property type="entry name" value="LIPOPROTEIN SIGNAL PEPTIDASE"/>
    <property type="match status" value="1"/>
</dbReference>
<keyword evidence="2 9" id="KW-1003">Cell membrane</keyword>
<dbReference type="Proteomes" id="UP000559117">
    <property type="component" value="Unassembled WGS sequence"/>
</dbReference>
<evidence type="ECO:0000256" key="1">
    <source>
        <dbReference type="ARBA" id="ARBA00006139"/>
    </source>
</evidence>
<evidence type="ECO:0000256" key="7">
    <source>
        <dbReference type="ARBA" id="ARBA00022989"/>
    </source>
</evidence>
<keyword evidence="5 9" id="KW-0064">Aspartyl protease</keyword>
<comment type="function">
    <text evidence="9 10">This protein specifically catalyzes the removal of signal peptides from prolipoproteins.</text>
</comment>
<dbReference type="HAMAP" id="MF_00161">
    <property type="entry name" value="LspA"/>
    <property type="match status" value="1"/>
</dbReference>
<dbReference type="Pfam" id="PF01252">
    <property type="entry name" value="Peptidase_A8"/>
    <property type="match status" value="1"/>
</dbReference>
<accession>A0A840UXZ1</accession>
<gene>
    <name evidence="9" type="primary">lspA</name>
    <name evidence="12" type="ORF">HNR32_002414</name>
</gene>
<dbReference type="EC" id="3.4.23.36" evidence="9"/>
<feature type="active site" evidence="9">
    <location>
        <position position="110"/>
    </location>
</feature>
<evidence type="ECO:0000256" key="4">
    <source>
        <dbReference type="ARBA" id="ARBA00022692"/>
    </source>
</evidence>
<dbReference type="PROSITE" id="PS00855">
    <property type="entry name" value="SPASE_II"/>
    <property type="match status" value="1"/>
</dbReference>
<feature type="transmembrane region" description="Helical" evidence="9">
    <location>
        <begin position="58"/>
        <end position="74"/>
    </location>
</feature>
<comment type="caution">
    <text evidence="9">Lacks conserved residue(s) required for the propagation of feature annotation.</text>
</comment>
<dbReference type="PRINTS" id="PR00781">
    <property type="entry name" value="LIPOSIGPTASE"/>
</dbReference>
<feature type="transmembrane region" description="Helical" evidence="9">
    <location>
        <begin position="119"/>
        <end position="139"/>
    </location>
</feature>
<dbReference type="NCBIfam" id="TIGR00077">
    <property type="entry name" value="lspA"/>
    <property type="match status" value="1"/>
</dbReference>
<evidence type="ECO:0000256" key="3">
    <source>
        <dbReference type="ARBA" id="ARBA00022670"/>
    </source>
</evidence>
<dbReference type="GO" id="GO:0005886">
    <property type="term" value="C:plasma membrane"/>
    <property type="evidence" value="ECO:0007669"/>
    <property type="project" value="UniProtKB-SubCell"/>
</dbReference>
<dbReference type="EMBL" id="JACHFH010000039">
    <property type="protein sequence ID" value="MBB5337255.1"/>
    <property type="molecule type" value="Genomic_DNA"/>
</dbReference>
<organism evidence="12 13">
    <name type="scientific">Pectinatus brassicae</name>
    <dbReference type="NCBI Taxonomy" id="862415"/>
    <lineage>
        <taxon>Bacteria</taxon>
        <taxon>Bacillati</taxon>
        <taxon>Bacillota</taxon>
        <taxon>Negativicutes</taxon>
        <taxon>Selenomonadales</taxon>
        <taxon>Selenomonadaceae</taxon>
        <taxon>Pectinatus</taxon>
    </lineage>
</organism>
<comment type="caution">
    <text evidence="12">The sequence shown here is derived from an EMBL/GenBank/DDBJ whole genome shotgun (WGS) entry which is preliminary data.</text>
</comment>
<keyword evidence="6 9" id="KW-0378">Hydrolase</keyword>
<feature type="transmembrane region" description="Helical" evidence="9">
    <location>
        <begin position="86"/>
        <end position="107"/>
    </location>
</feature>
<keyword evidence="3 9" id="KW-0645">Protease</keyword>
<dbReference type="RefSeq" id="WP_183862939.1">
    <property type="nucleotide sequence ID" value="NZ_JACHFH010000039.1"/>
</dbReference>
<keyword evidence="8 9" id="KW-0472">Membrane</keyword>
<evidence type="ECO:0000313" key="13">
    <source>
        <dbReference type="Proteomes" id="UP000559117"/>
    </source>
</evidence>
<evidence type="ECO:0000256" key="5">
    <source>
        <dbReference type="ARBA" id="ARBA00022750"/>
    </source>
</evidence>
<comment type="pathway">
    <text evidence="9">Protein modification; lipoprotein biosynthesis (signal peptide cleavage).</text>
</comment>
<dbReference type="GO" id="GO:0004190">
    <property type="term" value="F:aspartic-type endopeptidase activity"/>
    <property type="evidence" value="ECO:0007669"/>
    <property type="project" value="UniProtKB-UniRule"/>
</dbReference>
<proteinExistence type="inferred from homology"/>
<evidence type="ECO:0000256" key="2">
    <source>
        <dbReference type="ARBA" id="ARBA00022475"/>
    </source>
</evidence>
<evidence type="ECO:0000256" key="11">
    <source>
        <dbReference type="RuleBase" id="RU004181"/>
    </source>
</evidence>
<evidence type="ECO:0000313" key="12">
    <source>
        <dbReference type="EMBL" id="MBB5337255.1"/>
    </source>
</evidence>
<sequence>MFVASIIAVIIIDQLTKHYIQLSMLPGMSFPVVPDIFSITYVQNAGAAFGILEHQRPLFIAITLVILFVCVYFYKKIQKLPRQLRFSIALLLGGAIGNLIDRIRLGIVVDFFDFHVWPVFNIADMAIVCGVILIIYYIFTEGLPED</sequence>